<evidence type="ECO:0000256" key="15">
    <source>
        <dbReference type="SAM" id="MobiDB-lite"/>
    </source>
</evidence>
<keyword evidence="4" id="KW-1003">Cell membrane</keyword>
<keyword evidence="14" id="KW-0175">Coiled coil</keyword>
<feature type="coiled-coil region" evidence="14">
    <location>
        <begin position="234"/>
        <end position="265"/>
    </location>
</feature>
<feature type="region of interest" description="Disordered" evidence="15">
    <location>
        <begin position="496"/>
        <end position="519"/>
    </location>
</feature>
<dbReference type="SMART" id="SM00388">
    <property type="entry name" value="HisKA"/>
    <property type="match status" value="1"/>
</dbReference>
<evidence type="ECO:0000313" key="19">
    <source>
        <dbReference type="EMBL" id="NSG30370.1"/>
    </source>
</evidence>
<evidence type="ECO:0000256" key="12">
    <source>
        <dbReference type="ARBA" id="ARBA00023012"/>
    </source>
</evidence>
<evidence type="ECO:0000259" key="17">
    <source>
        <dbReference type="PROSITE" id="PS50109"/>
    </source>
</evidence>
<evidence type="ECO:0000256" key="10">
    <source>
        <dbReference type="ARBA" id="ARBA00022840"/>
    </source>
</evidence>
<evidence type="ECO:0000256" key="7">
    <source>
        <dbReference type="ARBA" id="ARBA00022692"/>
    </source>
</evidence>
<dbReference type="PROSITE" id="PS50885">
    <property type="entry name" value="HAMP"/>
    <property type="match status" value="1"/>
</dbReference>
<evidence type="ECO:0000256" key="6">
    <source>
        <dbReference type="ARBA" id="ARBA00022679"/>
    </source>
</evidence>
<dbReference type="EMBL" id="JAAWUZ010000028">
    <property type="protein sequence ID" value="NSG30370.1"/>
    <property type="molecule type" value="Genomic_DNA"/>
</dbReference>
<protein>
    <recommendedName>
        <fullName evidence="3">histidine kinase</fullName>
        <ecNumber evidence="3">2.7.13.3</ecNumber>
    </recommendedName>
</protein>
<keyword evidence="8" id="KW-0547">Nucleotide-binding</keyword>
<keyword evidence="10" id="KW-0067">ATP-binding</keyword>
<evidence type="ECO:0000259" key="18">
    <source>
        <dbReference type="PROSITE" id="PS50885"/>
    </source>
</evidence>
<keyword evidence="11 16" id="KW-1133">Transmembrane helix</keyword>
<dbReference type="InterPro" id="IPR003661">
    <property type="entry name" value="HisK_dim/P_dom"/>
</dbReference>
<dbReference type="PANTHER" id="PTHR45528:SF1">
    <property type="entry name" value="SENSOR HISTIDINE KINASE CPXA"/>
    <property type="match status" value="1"/>
</dbReference>
<evidence type="ECO:0000256" key="4">
    <source>
        <dbReference type="ARBA" id="ARBA00022475"/>
    </source>
</evidence>
<dbReference type="Pfam" id="PF00512">
    <property type="entry name" value="HisKA"/>
    <property type="match status" value="1"/>
</dbReference>
<dbReference type="InterPro" id="IPR005467">
    <property type="entry name" value="His_kinase_dom"/>
</dbReference>
<evidence type="ECO:0000256" key="14">
    <source>
        <dbReference type="SAM" id="Coils"/>
    </source>
</evidence>
<sequence>MRKSLKTQIAVLFIGLIGFVFLANWCTNNFLLERYYVAKKEAALQRIYDNMNKVEDVDDYLMDDFENTLSEYCTRYNLSAIILTDEFVPLLYGTENYQKQELQGRLWGYLMGIDKSETEVLKENDNYVIQKTQDFKDKVDYLEIWGVFNTGYYFMMRIPMESIRDSVRTSNEFLGYFIVIGLAVSMILISWMSRKITTPLQELTELSKRMADLDFDAKYTSGGQNEIGQLGEHFNQMSETLERTISELKTANNQLQNDIEEKIQIDEMRKEFLSNVSHELKTPIALIQGYAEGLKECINDDAESRDFYCEVIMDEAAKMNNMVKKLLTLNHLESGKDAIVFERFDLTKLVRTVVHSAELLADQKGAKILFEETESHYVWADEFKTEEVVTNFVSNAINHVDFDKVIEIKMKKENGKVHTSVFNTGVPIPEADIDKIWIKFYKVDKARTREYGGSGIGLSIVKAIMDSMHQKFGVKNYDNGVEFWFELEADNGREMKSEMTEEFAKPVEVKGEKTEQNEP</sequence>
<accession>A0ABX2GXQ1</accession>
<dbReference type="Gene3D" id="6.10.340.10">
    <property type="match status" value="1"/>
</dbReference>
<dbReference type="EC" id="2.7.13.3" evidence="3"/>
<dbReference type="SMART" id="SM00304">
    <property type="entry name" value="HAMP"/>
    <property type="match status" value="1"/>
</dbReference>
<dbReference type="CDD" id="cd00082">
    <property type="entry name" value="HisKA"/>
    <property type="match status" value="1"/>
</dbReference>
<feature type="domain" description="HAMP" evidence="18">
    <location>
        <begin position="194"/>
        <end position="246"/>
    </location>
</feature>
<dbReference type="Gene3D" id="3.30.565.10">
    <property type="entry name" value="Histidine kinase-like ATPase, C-terminal domain"/>
    <property type="match status" value="1"/>
</dbReference>
<evidence type="ECO:0000256" key="16">
    <source>
        <dbReference type="SAM" id="Phobius"/>
    </source>
</evidence>
<dbReference type="InterPro" id="IPR036097">
    <property type="entry name" value="HisK_dim/P_sf"/>
</dbReference>
<dbReference type="InterPro" id="IPR003594">
    <property type="entry name" value="HATPase_dom"/>
</dbReference>
<keyword evidence="9" id="KW-0418">Kinase</keyword>
<dbReference type="InterPro" id="IPR050398">
    <property type="entry name" value="HssS/ArlS-like"/>
</dbReference>
<dbReference type="RefSeq" id="WP_173866439.1">
    <property type="nucleotide sequence ID" value="NZ_JAAWUU010000028.1"/>
</dbReference>
<evidence type="ECO:0000256" key="9">
    <source>
        <dbReference type="ARBA" id="ARBA00022777"/>
    </source>
</evidence>
<evidence type="ECO:0000256" key="8">
    <source>
        <dbReference type="ARBA" id="ARBA00022741"/>
    </source>
</evidence>
<dbReference type="SUPFAM" id="SSF47384">
    <property type="entry name" value="Homodimeric domain of signal transducing histidine kinase"/>
    <property type="match status" value="1"/>
</dbReference>
<dbReference type="SMART" id="SM00387">
    <property type="entry name" value="HATPase_c"/>
    <property type="match status" value="1"/>
</dbReference>
<keyword evidence="6" id="KW-0808">Transferase</keyword>
<keyword evidence="20" id="KW-1185">Reference proteome</keyword>
<comment type="caution">
    <text evidence="19">The sequence shown here is derived from an EMBL/GenBank/DDBJ whole genome shotgun (WGS) entry which is preliminary data.</text>
</comment>
<comment type="subcellular location">
    <subcellularLocation>
        <location evidence="2">Cell membrane</location>
        <topology evidence="2">Multi-pass membrane protein</topology>
    </subcellularLocation>
</comment>
<evidence type="ECO:0000256" key="3">
    <source>
        <dbReference type="ARBA" id="ARBA00012438"/>
    </source>
</evidence>
<evidence type="ECO:0000313" key="20">
    <source>
        <dbReference type="Proteomes" id="UP000821846"/>
    </source>
</evidence>
<feature type="transmembrane region" description="Helical" evidence="16">
    <location>
        <begin position="173"/>
        <end position="192"/>
    </location>
</feature>
<dbReference type="Pfam" id="PF00672">
    <property type="entry name" value="HAMP"/>
    <property type="match status" value="1"/>
</dbReference>
<evidence type="ECO:0000256" key="1">
    <source>
        <dbReference type="ARBA" id="ARBA00000085"/>
    </source>
</evidence>
<feature type="domain" description="Histidine kinase" evidence="17">
    <location>
        <begin position="275"/>
        <end position="491"/>
    </location>
</feature>
<dbReference type="SUPFAM" id="SSF158472">
    <property type="entry name" value="HAMP domain-like"/>
    <property type="match status" value="1"/>
</dbReference>
<proteinExistence type="predicted"/>
<dbReference type="Pfam" id="PF02518">
    <property type="entry name" value="HATPase_c"/>
    <property type="match status" value="1"/>
</dbReference>
<dbReference type="PANTHER" id="PTHR45528">
    <property type="entry name" value="SENSOR HISTIDINE KINASE CPXA"/>
    <property type="match status" value="1"/>
</dbReference>
<evidence type="ECO:0000256" key="2">
    <source>
        <dbReference type="ARBA" id="ARBA00004651"/>
    </source>
</evidence>
<name>A0ABX2GXQ1_9FIRM</name>
<dbReference type="SUPFAM" id="SSF55874">
    <property type="entry name" value="ATPase domain of HSP90 chaperone/DNA topoisomerase II/histidine kinase"/>
    <property type="match status" value="1"/>
</dbReference>
<dbReference type="InterPro" id="IPR036890">
    <property type="entry name" value="HATPase_C_sf"/>
</dbReference>
<feature type="transmembrane region" description="Helical" evidence="16">
    <location>
        <begin position="7"/>
        <end position="25"/>
    </location>
</feature>
<organism evidence="19 20">
    <name type="scientific">Faecalicatena fissicatena</name>
    <dbReference type="NCBI Taxonomy" id="290055"/>
    <lineage>
        <taxon>Bacteria</taxon>
        <taxon>Bacillati</taxon>
        <taxon>Bacillota</taxon>
        <taxon>Clostridia</taxon>
        <taxon>Lachnospirales</taxon>
        <taxon>Lachnospiraceae</taxon>
        <taxon>Faecalicatena</taxon>
    </lineage>
</organism>
<keyword evidence="5" id="KW-0597">Phosphoprotein</keyword>
<dbReference type="InterPro" id="IPR003660">
    <property type="entry name" value="HAMP_dom"/>
</dbReference>
<dbReference type="PROSITE" id="PS50109">
    <property type="entry name" value="HIS_KIN"/>
    <property type="match status" value="1"/>
</dbReference>
<evidence type="ECO:0000256" key="11">
    <source>
        <dbReference type="ARBA" id="ARBA00022989"/>
    </source>
</evidence>
<dbReference type="Gene3D" id="1.10.287.130">
    <property type="match status" value="1"/>
</dbReference>
<evidence type="ECO:0000256" key="13">
    <source>
        <dbReference type="ARBA" id="ARBA00023136"/>
    </source>
</evidence>
<keyword evidence="7 16" id="KW-0812">Transmembrane</keyword>
<gene>
    <name evidence="19" type="ORF">HFM93_08790</name>
</gene>
<keyword evidence="12" id="KW-0902">Two-component regulatory system</keyword>
<evidence type="ECO:0000256" key="5">
    <source>
        <dbReference type="ARBA" id="ARBA00022553"/>
    </source>
</evidence>
<dbReference type="CDD" id="cd06225">
    <property type="entry name" value="HAMP"/>
    <property type="match status" value="1"/>
</dbReference>
<reference evidence="19 20" key="1">
    <citation type="journal article" date="2020" name="Cell Host Microbe">
        <title>Functional and Genomic Variation between Human-Derived Isolates of Lachnospiraceae Reveals Inter- and Intra-Species Diversity.</title>
        <authorList>
            <person name="Sorbara M.T."/>
            <person name="Littmann E.R."/>
            <person name="Fontana E."/>
            <person name="Moody T.U."/>
            <person name="Kohout C.E."/>
            <person name="Gjonbalaj M."/>
            <person name="Eaton V."/>
            <person name="Seok R."/>
            <person name="Leiner I.M."/>
            <person name="Pamer E.G."/>
        </authorList>
    </citation>
    <scope>NUCLEOTIDE SEQUENCE [LARGE SCALE GENOMIC DNA]</scope>
    <source>
        <strain evidence="19 20">MSK.14.16</strain>
    </source>
</reference>
<dbReference type="Proteomes" id="UP000821846">
    <property type="component" value="Unassembled WGS sequence"/>
</dbReference>
<keyword evidence="13 16" id="KW-0472">Membrane</keyword>
<comment type="catalytic activity">
    <reaction evidence="1">
        <text>ATP + protein L-histidine = ADP + protein N-phospho-L-histidine.</text>
        <dbReference type="EC" id="2.7.13.3"/>
    </reaction>
</comment>